<dbReference type="SUPFAM" id="SSF111326">
    <property type="entry name" value="Urocanase"/>
    <property type="match status" value="1"/>
</dbReference>
<dbReference type="AlphaFoldDB" id="E4Z1J9"/>
<accession>E4Z1J9</accession>
<gene>
    <name evidence="2" type="ORF">GSOID_T00023658001</name>
</gene>
<dbReference type="PANTHER" id="PTHR12216:SF3">
    <property type="entry name" value="UROCANATE HYDRATASE"/>
    <property type="match status" value="1"/>
</dbReference>
<dbReference type="InterPro" id="IPR036190">
    <property type="entry name" value="Urocanase_sf"/>
</dbReference>
<name>E4Z1J9_OIKDI</name>
<dbReference type="InterPro" id="IPR023637">
    <property type="entry name" value="Urocanase-like"/>
</dbReference>
<dbReference type="GO" id="GO:0016153">
    <property type="term" value="F:urocanate hydratase activity"/>
    <property type="evidence" value="ECO:0007669"/>
    <property type="project" value="InterPro"/>
</dbReference>
<organism evidence="2">
    <name type="scientific">Oikopleura dioica</name>
    <name type="common">Tunicate</name>
    <dbReference type="NCBI Taxonomy" id="34765"/>
    <lineage>
        <taxon>Eukaryota</taxon>
        <taxon>Metazoa</taxon>
        <taxon>Chordata</taxon>
        <taxon>Tunicata</taxon>
        <taxon>Appendicularia</taxon>
        <taxon>Copelata</taxon>
        <taxon>Oikopleuridae</taxon>
        <taxon>Oikopleura</taxon>
    </lineage>
</organism>
<dbReference type="InterPro" id="IPR035401">
    <property type="entry name" value="Urocanase_C"/>
</dbReference>
<proteinExistence type="predicted"/>
<evidence type="ECO:0000313" key="2">
    <source>
        <dbReference type="EMBL" id="CBY41577.1"/>
    </source>
</evidence>
<evidence type="ECO:0000259" key="1">
    <source>
        <dbReference type="Pfam" id="PF17392"/>
    </source>
</evidence>
<dbReference type="GO" id="GO:0006548">
    <property type="term" value="P:L-histidine catabolic process"/>
    <property type="evidence" value="ECO:0007669"/>
    <property type="project" value="TreeGrafter"/>
</dbReference>
<dbReference type="Proteomes" id="UP000011014">
    <property type="component" value="Unassembled WGS sequence"/>
</dbReference>
<feature type="non-terminal residue" evidence="2">
    <location>
        <position position="1"/>
    </location>
</feature>
<reference evidence="2" key="1">
    <citation type="journal article" date="2010" name="Science">
        <title>Plasticity of animal genome architecture unmasked by rapid evolution of a pelagic tunicate.</title>
        <authorList>
            <person name="Denoeud F."/>
            <person name="Henriet S."/>
            <person name="Mungpakdee S."/>
            <person name="Aury J.M."/>
            <person name="Da Silva C."/>
            <person name="Brinkmann H."/>
            <person name="Mikhaleva J."/>
            <person name="Olsen L.C."/>
            <person name="Jubin C."/>
            <person name="Canestro C."/>
            <person name="Bouquet J.M."/>
            <person name="Danks G."/>
            <person name="Poulain J."/>
            <person name="Campsteijn C."/>
            <person name="Adamski M."/>
            <person name="Cross I."/>
            <person name="Yadetie F."/>
            <person name="Muffato M."/>
            <person name="Louis A."/>
            <person name="Butcher S."/>
            <person name="Tsagkogeorga G."/>
            <person name="Konrad A."/>
            <person name="Singh S."/>
            <person name="Jensen M.F."/>
            <person name="Cong E.H."/>
            <person name="Eikeseth-Otteraa H."/>
            <person name="Noel B."/>
            <person name="Anthouard V."/>
            <person name="Porcel B.M."/>
            <person name="Kachouri-Lafond R."/>
            <person name="Nishino A."/>
            <person name="Ugolini M."/>
            <person name="Chourrout P."/>
            <person name="Nishida H."/>
            <person name="Aasland R."/>
            <person name="Huzurbazar S."/>
            <person name="Westhof E."/>
            <person name="Delsuc F."/>
            <person name="Lehrach H."/>
            <person name="Reinhardt R."/>
            <person name="Weissenbach J."/>
            <person name="Roy S.W."/>
            <person name="Artiguenave F."/>
            <person name="Postlethwait J.H."/>
            <person name="Manak J.R."/>
            <person name="Thompson E.M."/>
            <person name="Jaillon O."/>
            <person name="Du Pasquier L."/>
            <person name="Boudinot P."/>
            <person name="Liberles D.A."/>
            <person name="Volff J.N."/>
            <person name="Philippe H."/>
            <person name="Lenhard B."/>
            <person name="Roest Crollius H."/>
            <person name="Wincker P."/>
            <person name="Chourrout D."/>
        </authorList>
    </citation>
    <scope>NUCLEOTIDE SEQUENCE [LARGE SCALE GENOMIC DNA]</scope>
</reference>
<feature type="domain" description="Urocanase C-terminal" evidence="1">
    <location>
        <begin position="10"/>
        <end position="174"/>
    </location>
</feature>
<dbReference type="Gene3D" id="3.40.1770.10">
    <property type="entry name" value="Urocanase superfamily"/>
    <property type="match status" value="1"/>
</dbReference>
<dbReference type="PROSITE" id="PS01233">
    <property type="entry name" value="UROCANASE"/>
    <property type="match status" value="1"/>
</dbReference>
<dbReference type="PANTHER" id="PTHR12216">
    <property type="entry name" value="UROCANATE HYDRATASE"/>
    <property type="match status" value="1"/>
</dbReference>
<sequence length="189" mass="20564">GIVDDGISETSKRQYEDNLRWIKEAEKHKLVVGSQARILYTDMKGRWKLAEAFNKAVAKGDISAPIILSRDHHDVSGTDSPFRETSNIYDGSTVTADMAVQNCLGDAARGATWVSLHNGGGVGWGEVINGGFGHVLDGSEEQIIKARRFLSWDVANGVARRCWSGNALAKIAIQEAMETDPNLIVTLPN</sequence>
<dbReference type="InterPro" id="IPR023636">
    <property type="entry name" value="Urocanase_CS"/>
</dbReference>
<dbReference type="Pfam" id="PF17392">
    <property type="entry name" value="Urocanase_C"/>
    <property type="match status" value="1"/>
</dbReference>
<dbReference type="EMBL" id="FN656508">
    <property type="protein sequence ID" value="CBY41577.1"/>
    <property type="molecule type" value="Genomic_DNA"/>
</dbReference>
<protein>
    <recommendedName>
        <fullName evidence="1">Urocanase C-terminal domain-containing protein</fullName>
    </recommendedName>
</protein>